<proteinExistence type="predicted"/>
<feature type="domain" description="Thioredoxin" evidence="1">
    <location>
        <begin position="135"/>
        <end position="288"/>
    </location>
</feature>
<dbReference type="InterPro" id="IPR012336">
    <property type="entry name" value="Thioredoxin-like_fold"/>
</dbReference>
<gene>
    <name evidence="2" type="ORF">FJAP1339_LOCUS2421</name>
</gene>
<dbReference type="PROSITE" id="PS51352">
    <property type="entry name" value="THIOREDOXIN_2"/>
    <property type="match status" value="2"/>
</dbReference>
<dbReference type="InterPro" id="IPR036249">
    <property type="entry name" value="Thioredoxin-like_sf"/>
</dbReference>
<evidence type="ECO:0000313" key="2">
    <source>
        <dbReference type="EMBL" id="CAD9859901.1"/>
    </source>
</evidence>
<dbReference type="EMBL" id="HBHR01004989">
    <property type="protein sequence ID" value="CAD9859901.1"/>
    <property type="molecule type" value="Transcribed_RNA"/>
</dbReference>
<dbReference type="GO" id="GO:0031397">
    <property type="term" value="P:negative regulation of protein ubiquitination"/>
    <property type="evidence" value="ECO:0007669"/>
    <property type="project" value="TreeGrafter"/>
</dbReference>
<dbReference type="AlphaFoldDB" id="A0A7S2UY08"/>
<accession>A0A7S2UY08</accession>
<dbReference type="GO" id="GO:0030178">
    <property type="term" value="P:negative regulation of Wnt signaling pathway"/>
    <property type="evidence" value="ECO:0007669"/>
    <property type="project" value="TreeGrafter"/>
</dbReference>
<dbReference type="CDD" id="cd02964">
    <property type="entry name" value="TryX_like_family"/>
    <property type="match status" value="1"/>
</dbReference>
<reference evidence="2" key="1">
    <citation type="submission" date="2021-01" db="EMBL/GenBank/DDBJ databases">
        <authorList>
            <person name="Corre E."/>
            <person name="Pelletier E."/>
            <person name="Niang G."/>
            <person name="Scheremetjew M."/>
            <person name="Finn R."/>
            <person name="Kale V."/>
            <person name="Holt S."/>
            <person name="Cochrane G."/>
            <person name="Meng A."/>
            <person name="Brown T."/>
            <person name="Cohen L."/>
        </authorList>
    </citation>
    <scope>NUCLEOTIDE SEQUENCE</scope>
    <source>
        <strain evidence="2">CCMP1661</strain>
    </source>
</reference>
<dbReference type="SUPFAM" id="SSF52833">
    <property type="entry name" value="Thioredoxin-like"/>
    <property type="match status" value="2"/>
</dbReference>
<sequence>MVFQDLLGSELKKGNQTIPTAELDGKIVGLYFSAHWCPPCKMFTPQLAQWYNKFNSEKPGEFEVVFVSSDKSDAQFNEYFEEMPWCAIPFEKDDLRRALGRKFKCQGIPFFVILDSNGEMVTDNGREGVMEEPNSFPWHPVPITELLGSEFIGAGGTTTTPDLSGKTLGIYFSAHWCPPCRGFTPKLVDFYNNMKSKRDDFEIIFVSRDREQSQFDEYFGEMPWLAVPYTSASRDKLAKSMGVRGIPSFQILDADRKVINKDARMRVENDLQGEGFPWPPQPLEDLSVDTTCMGYDINDVPALIVFMEGADDMDQQTLTTGLNEIATKYAEAGKEKGKEQTLLFFTAKASNRITSQIQSLCGIQPGADVTAVIVNCPEGGCHKWSGGDEVTADSIKDFVAKFESGEIPVTPFSRG</sequence>
<dbReference type="CDD" id="cd03009">
    <property type="entry name" value="TryX_like_TryX_NRX"/>
    <property type="match status" value="1"/>
</dbReference>
<protein>
    <recommendedName>
        <fullName evidence="1">Thioredoxin domain-containing protein</fullName>
    </recommendedName>
</protein>
<dbReference type="PANTHER" id="PTHR46472">
    <property type="entry name" value="NUCLEOREDOXIN"/>
    <property type="match status" value="1"/>
</dbReference>
<dbReference type="InterPro" id="IPR013766">
    <property type="entry name" value="Thioredoxin_domain"/>
</dbReference>
<dbReference type="Pfam" id="PF13905">
    <property type="entry name" value="Thioredoxin_8"/>
    <property type="match status" value="2"/>
</dbReference>
<organism evidence="2">
    <name type="scientific">Fibrocapsa japonica</name>
    <dbReference type="NCBI Taxonomy" id="94617"/>
    <lineage>
        <taxon>Eukaryota</taxon>
        <taxon>Sar</taxon>
        <taxon>Stramenopiles</taxon>
        <taxon>Ochrophyta</taxon>
        <taxon>Raphidophyceae</taxon>
        <taxon>Chattonellales</taxon>
        <taxon>Chattonellaceae</taxon>
        <taxon>Fibrocapsa</taxon>
    </lineage>
</organism>
<evidence type="ECO:0000259" key="1">
    <source>
        <dbReference type="PROSITE" id="PS51352"/>
    </source>
</evidence>
<name>A0A7S2UY08_9STRA</name>
<dbReference type="GO" id="GO:0005634">
    <property type="term" value="C:nucleus"/>
    <property type="evidence" value="ECO:0007669"/>
    <property type="project" value="TreeGrafter"/>
</dbReference>
<dbReference type="GO" id="GO:0004791">
    <property type="term" value="F:thioredoxin-disulfide reductase (NADPH) activity"/>
    <property type="evidence" value="ECO:0007669"/>
    <property type="project" value="InterPro"/>
</dbReference>
<feature type="domain" description="Thioredoxin" evidence="1">
    <location>
        <begin position="1"/>
        <end position="134"/>
    </location>
</feature>
<dbReference type="PANTHER" id="PTHR46472:SF1">
    <property type="entry name" value="NUCLEOREDOXIN"/>
    <property type="match status" value="1"/>
</dbReference>
<dbReference type="InterPro" id="IPR045870">
    <property type="entry name" value="TryX_NRX_thioredoxin_dom"/>
</dbReference>
<dbReference type="Gene3D" id="3.40.30.10">
    <property type="entry name" value="Glutaredoxin"/>
    <property type="match status" value="3"/>
</dbReference>